<keyword evidence="3" id="KW-1185">Reference proteome</keyword>
<evidence type="ECO:0000313" key="2">
    <source>
        <dbReference type="EMBL" id="MDN3566113.1"/>
    </source>
</evidence>
<dbReference type="InterPro" id="IPR045864">
    <property type="entry name" value="aa-tRNA-synth_II/BPL/LPL"/>
</dbReference>
<proteinExistence type="predicted"/>
<accession>A0ABT8A9B1</accession>
<comment type="caution">
    <text evidence="2">The sequence shown here is derived from an EMBL/GenBank/DDBJ whole genome shotgun (WGS) entry which is preliminary data.</text>
</comment>
<evidence type="ECO:0000259" key="1">
    <source>
        <dbReference type="Pfam" id="PF16917"/>
    </source>
</evidence>
<sequence>MVTTRSLSLPGVFTQHRLREGGDALAEAVRLAGHGAGTLAWVSAYARAEAAVVLEPERPLGAARLALLAAGNALVDALGVLGPPEVPLAWRWPGTLLVNGGACGRLRLAAPPGVAAAAVPDWLVVGFEVVLALPPGPEPGRDPGRTGLEEEGFAGIAAAALTEAWARHLMSGLDRWEAEGPGRLMADFLARLLDGQDEPGLRRAIDPATAALLLDRQGVTTRQGLP</sequence>
<name>A0ABT8A9B1_9PROT</name>
<dbReference type="InterPro" id="IPR004143">
    <property type="entry name" value="BPL_LPL_catalytic"/>
</dbReference>
<dbReference type="GO" id="GO:0016874">
    <property type="term" value="F:ligase activity"/>
    <property type="evidence" value="ECO:0007669"/>
    <property type="project" value="UniProtKB-KW"/>
</dbReference>
<dbReference type="RefSeq" id="WP_290318009.1">
    <property type="nucleotide sequence ID" value="NZ_JAUFPN010000165.1"/>
</dbReference>
<keyword evidence="2" id="KW-0436">Ligase</keyword>
<evidence type="ECO:0000313" key="3">
    <source>
        <dbReference type="Proteomes" id="UP001529369"/>
    </source>
</evidence>
<dbReference type="Proteomes" id="UP001529369">
    <property type="component" value="Unassembled WGS sequence"/>
</dbReference>
<feature type="domain" description="BPL/LPL catalytic" evidence="1">
    <location>
        <begin position="9"/>
        <end position="189"/>
    </location>
</feature>
<dbReference type="EMBL" id="JAUFPN010000165">
    <property type="protein sequence ID" value="MDN3566113.1"/>
    <property type="molecule type" value="Genomic_DNA"/>
</dbReference>
<gene>
    <name evidence="2" type="ORF">QWZ14_17220</name>
</gene>
<dbReference type="Pfam" id="PF16917">
    <property type="entry name" value="BPL_LplA_LipB_2"/>
    <property type="match status" value="1"/>
</dbReference>
<protein>
    <submittedName>
        <fullName evidence="2">Biotin/lipoate--protein ligase family protein</fullName>
    </submittedName>
</protein>
<organism evidence="2 3">
    <name type="scientific">Paeniroseomonas aquatica</name>
    <dbReference type="NCBI Taxonomy" id="373043"/>
    <lineage>
        <taxon>Bacteria</taxon>
        <taxon>Pseudomonadati</taxon>
        <taxon>Pseudomonadota</taxon>
        <taxon>Alphaproteobacteria</taxon>
        <taxon>Acetobacterales</taxon>
        <taxon>Acetobacteraceae</taxon>
        <taxon>Paeniroseomonas</taxon>
    </lineage>
</organism>
<dbReference type="SUPFAM" id="SSF55681">
    <property type="entry name" value="Class II aaRS and biotin synthetases"/>
    <property type="match status" value="1"/>
</dbReference>
<dbReference type="Gene3D" id="3.30.930.10">
    <property type="entry name" value="Bira Bifunctional Protein, Domain 2"/>
    <property type="match status" value="1"/>
</dbReference>
<reference evidence="3" key="1">
    <citation type="journal article" date="2019" name="Int. J. Syst. Evol. Microbiol.">
        <title>The Global Catalogue of Microorganisms (GCM) 10K type strain sequencing project: providing services to taxonomists for standard genome sequencing and annotation.</title>
        <authorList>
            <consortium name="The Broad Institute Genomics Platform"/>
            <consortium name="The Broad Institute Genome Sequencing Center for Infectious Disease"/>
            <person name="Wu L."/>
            <person name="Ma J."/>
        </authorList>
    </citation>
    <scope>NUCLEOTIDE SEQUENCE [LARGE SCALE GENOMIC DNA]</scope>
    <source>
        <strain evidence="3">CECT 7131</strain>
    </source>
</reference>